<dbReference type="GO" id="GO:0006935">
    <property type="term" value="P:chemotaxis"/>
    <property type="evidence" value="ECO:0007669"/>
    <property type="project" value="UniProtKB-KW"/>
</dbReference>
<evidence type="ECO:0000256" key="1">
    <source>
        <dbReference type="ARBA" id="ARBA00004651"/>
    </source>
</evidence>
<reference evidence="13 14" key="1">
    <citation type="submission" date="2016-10" db="EMBL/GenBank/DDBJ databases">
        <authorList>
            <person name="de Groot N.N."/>
        </authorList>
    </citation>
    <scope>NUCLEOTIDE SEQUENCE [LARGE SCALE GENOMIC DNA]</scope>
    <source>
        <strain evidence="14">L7-484,KACC 16230,DSM 25025</strain>
    </source>
</reference>
<dbReference type="PROSITE" id="PS50885">
    <property type="entry name" value="HAMP"/>
    <property type="match status" value="1"/>
</dbReference>
<gene>
    <name evidence="13" type="ORF">SAMN05192530_10510</name>
</gene>
<name>A0A1H0I819_9HYPH</name>
<evidence type="ECO:0000256" key="4">
    <source>
        <dbReference type="ARBA" id="ARBA00022692"/>
    </source>
</evidence>
<dbReference type="Pfam" id="PF00015">
    <property type="entry name" value="MCPsignal"/>
    <property type="match status" value="1"/>
</dbReference>
<feature type="transmembrane region" description="Helical" evidence="10">
    <location>
        <begin position="184"/>
        <end position="204"/>
    </location>
</feature>
<keyword evidence="8" id="KW-0807">Transducer</keyword>
<dbReference type="PROSITE" id="PS50111">
    <property type="entry name" value="CHEMOTAXIS_TRANSDUC_2"/>
    <property type="match status" value="1"/>
</dbReference>
<proteinExistence type="inferred from homology"/>
<dbReference type="PANTHER" id="PTHR43531">
    <property type="entry name" value="PROTEIN ICFG"/>
    <property type="match status" value="1"/>
</dbReference>
<comment type="subcellular location">
    <subcellularLocation>
        <location evidence="1">Cell membrane</location>
        <topology evidence="1">Multi-pass membrane protein</topology>
    </subcellularLocation>
</comment>
<sequence length="533" mass="56381">MRLTIGRKLTLLTTFALLVLAGVAIFGLTTISSQMWRDRQALVQSQVDSSVAIAKALQARVEAGALSAEDAKAQAREAIRAMRYNGSDYVFVYNSAGVRQVYYKAAEEGQNVWEKTDPNGVKLTQEMITRAKDGGGFTQYATTRIGEDALVSKLSYSTYLPEWDWIVASGVYTDDIVAEVREQVIAMLAFVATAALLVTLGAWWTTRGIVRPLREVVTTAKAVGTGDLTAVASVSKRGDEIGELQAAMSEMAQNLRHVVSEVRASSRLVTSGALESSSAAVQLSSGSTEQAAASEEASAAVEQMTANVRQNADNASQTERVAAKASEAATLSAEAVAGSVRAMNQIAERINVVQEIARQTDLLALNAAIEAARAGSHGKGFAVVASEVRKLAERSAQAAQEIGDLSGETLKISADAGRLFETLLPDIRRTAELVSEISAACREQAVGIEQINQAIVQLDQVTQTNAGAANAMSATAENLSGEAERLEAQAGFFRLSELGTTGETDVESDAPAARPLERPAAAGTLKPTLRRAA</sequence>
<evidence type="ECO:0000256" key="7">
    <source>
        <dbReference type="ARBA" id="ARBA00029447"/>
    </source>
</evidence>
<evidence type="ECO:0000259" key="12">
    <source>
        <dbReference type="PROSITE" id="PS50885"/>
    </source>
</evidence>
<dbReference type="SMART" id="SM01049">
    <property type="entry name" value="Cache_2"/>
    <property type="match status" value="1"/>
</dbReference>
<dbReference type="SMART" id="SM00283">
    <property type="entry name" value="MA"/>
    <property type="match status" value="1"/>
</dbReference>
<dbReference type="PANTHER" id="PTHR43531:SF11">
    <property type="entry name" value="METHYL-ACCEPTING CHEMOTAXIS PROTEIN 3"/>
    <property type="match status" value="1"/>
</dbReference>
<feature type="domain" description="HAMP" evidence="12">
    <location>
        <begin position="207"/>
        <end position="260"/>
    </location>
</feature>
<evidence type="ECO:0000313" key="14">
    <source>
        <dbReference type="Proteomes" id="UP000198793"/>
    </source>
</evidence>
<dbReference type="Gene3D" id="3.30.450.20">
    <property type="entry name" value="PAS domain"/>
    <property type="match status" value="1"/>
</dbReference>
<evidence type="ECO:0000256" key="8">
    <source>
        <dbReference type="PROSITE-ProRule" id="PRU00284"/>
    </source>
</evidence>
<keyword evidence="2" id="KW-1003">Cell membrane</keyword>
<dbReference type="PRINTS" id="PR00260">
    <property type="entry name" value="CHEMTRNSDUCR"/>
</dbReference>
<feature type="region of interest" description="Disordered" evidence="9">
    <location>
        <begin position="499"/>
        <end position="533"/>
    </location>
</feature>
<keyword evidence="14" id="KW-1185">Reference proteome</keyword>
<dbReference type="SMART" id="SM00304">
    <property type="entry name" value="HAMP"/>
    <property type="match status" value="1"/>
</dbReference>
<organism evidence="13 14">
    <name type="scientific">Aureimonas jatrophae</name>
    <dbReference type="NCBI Taxonomy" id="1166073"/>
    <lineage>
        <taxon>Bacteria</taxon>
        <taxon>Pseudomonadati</taxon>
        <taxon>Pseudomonadota</taxon>
        <taxon>Alphaproteobacteria</taxon>
        <taxon>Hyphomicrobiales</taxon>
        <taxon>Aurantimonadaceae</taxon>
        <taxon>Aureimonas</taxon>
    </lineage>
</organism>
<dbReference type="RefSeq" id="WP_170842573.1">
    <property type="nucleotide sequence ID" value="NZ_FNIT01000005.1"/>
</dbReference>
<evidence type="ECO:0000256" key="10">
    <source>
        <dbReference type="SAM" id="Phobius"/>
    </source>
</evidence>
<comment type="similarity">
    <text evidence="7">Belongs to the methyl-accepting chemotaxis (MCP) protein family.</text>
</comment>
<accession>A0A1H0I819</accession>
<protein>
    <submittedName>
        <fullName evidence="13">Methyl-accepting chemotaxis sensory transducer with Cache sensor</fullName>
    </submittedName>
</protein>
<dbReference type="InterPro" id="IPR004089">
    <property type="entry name" value="MCPsignal_dom"/>
</dbReference>
<evidence type="ECO:0000256" key="3">
    <source>
        <dbReference type="ARBA" id="ARBA00022500"/>
    </source>
</evidence>
<dbReference type="Gene3D" id="1.10.287.950">
    <property type="entry name" value="Methyl-accepting chemotaxis protein"/>
    <property type="match status" value="1"/>
</dbReference>
<evidence type="ECO:0000256" key="2">
    <source>
        <dbReference type="ARBA" id="ARBA00022475"/>
    </source>
</evidence>
<dbReference type="InterPro" id="IPR033480">
    <property type="entry name" value="sCache_2"/>
</dbReference>
<dbReference type="SUPFAM" id="SSF58104">
    <property type="entry name" value="Methyl-accepting chemotaxis protein (MCP) signaling domain"/>
    <property type="match status" value="1"/>
</dbReference>
<dbReference type="AlphaFoldDB" id="A0A1H0I819"/>
<dbReference type="EMBL" id="FNIT01000005">
    <property type="protein sequence ID" value="SDO27604.1"/>
    <property type="molecule type" value="Genomic_DNA"/>
</dbReference>
<dbReference type="InterPro" id="IPR004090">
    <property type="entry name" value="Chemotax_Me-accpt_rcpt"/>
</dbReference>
<keyword evidence="5 10" id="KW-1133">Transmembrane helix</keyword>
<dbReference type="GO" id="GO:0005886">
    <property type="term" value="C:plasma membrane"/>
    <property type="evidence" value="ECO:0007669"/>
    <property type="project" value="UniProtKB-SubCell"/>
</dbReference>
<dbReference type="InterPro" id="IPR003660">
    <property type="entry name" value="HAMP_dom"/>
</dbReference>
<dbReference type="Pfam" id="PF00672">
    <property type="entry name" value="HAMP"/>
    <property type="match status" value="1"/>
</dbReference>
<keyword evidence="3" id="KW-0145">Chemotaxis</keyword>
<dbReference type="STRING" id="1166073.SAMN05192530_10510"/>
<evidence type="ECO:0000259" key="11">
    <source>
        <dbReference type="PROSITE" id="PS50111"/>
    </source>
</evidence>
<evidence type="ECO:0000313" key="13">
    <source>
        <dbReference type="EMBL" id="SDO27604.1"/>
    </source>
</evidence>
<dbReference type="InterPro" id="IPR051310">
    <property type="entry name" value="MCP_chemotaxis"/>
</dbReference>
<dbReference type="GO" id="GO:0007165">
    <property type="term" value="P:signal transduction"/>
    <property type="evidence" value="ECO:0007669"/>
    <property type="project" value="UniProtKB-KW"/>
</dbReference>
<keyword evidence="4 10" id="KW-0812">Transmembrane</keyword>
<dbReference type="CDD" id="cd06225">
    <property type="entry name" value="HAMP"/>
    <property type="match status" value="1"/>
</dbReference>
<dbReference type="GO" id="GO:0004888">
    <property type="term" value="F:transmembrane signaling receptor activity"/>
    <property type="evidence" value="ECO:0007669"/>
    <property type="project" value="InterPro"/>
</dbReference>
<evidence type="ECO:0000256" key="6">
    <source>
        <dbReference type="ARBA" id="ARBA00023136"/>
    </source>
</evidence>
<keyword evidence="6 10" id="KW-0472">Membrane</keyword>
<feature type="compositionally biased region" description="Low complexity" evidence="9">
    <location>
        <begin position="510"/>
        <end position="522"/>
    </location>
</feature>
<evidence type="ECO:0000256" key="9">
    <source>
        <dbReference type="SAM" id="MobiDB-lite"/>
    </source>
</evidence>
<evidence type="ECO:0000256" key="5">
    <source>
        <dbReference type="ARBA" id="ARBA00022989"/>
    </source>
</evidence>
<dbReference type="Proteomes" id="UP000198793">
    <property type="component" value="Unassembled WGS sequence"/>
</dbReference>
<dbReference type="Pfam" id="PF17200">
    <property type="entry name" value="sCache_2"/>
    <property type="match status" value="1"/>
</dbReference>
<feature type="domain" description="Methyl-accepting transducer" evidence="11">
    <location>
        <begin position="265"/>
        <end position="480"/>
    </location>
</feature>